<dbReference type="EMBL" id="BSDR01000001">
    <property type="protein sequence ID" value="GLI34170.1"/>
    <property type="molecule type" value="Genomic_DNA"/>
</dbReference>
<dbReference type="InterPro" id="IPR006645">
    <property type="entry name" value="NGN-like_dom"/>
</dbReference>
<keyword evidence="2" id="KW-0805">Transcription regulation</keyword>
<keyword evidence="7" id="KW-1185">Reference proteome</keyword>
<dbReference type="GO" id="GO:0006354">
    <property type="term" value="P:DNA-templated transcription elongation"/>
    <property type="evidence" value="ECO:0007669"/>
    <property type="project" value="InterPro"/>
</dbReference>
<evidence type="ECO:0000256" key="2">
    <source>
        <dbReference type="ARBA" id="ARBA00023015"/>
    </source>
</evidence>
<comment type="caution">
    <text evidence="6">The sequence shown here is derived from an EMBL/GenBank/DDBJ whole genome shotgun (WGS) entry which is preliminary data.</text>
</comment>
<dbReference type="Pfam" id="PF02357">
    <property type="entry name" value="NusG"/>
    <property type="match status" value="1"/>
</dbReference>
<evidence type="ECO:0000313" key="7">
    <source>
        <dbReference type="Proteomes" id="UP001144372"/>
    </source>
</evidence>
<organism evidence="6 7">
    <name type="scientific">Desulforhabdus amnigena</name>
    <dbReference type="NCBI Taxonomy" id="40218"/>
    <lineage>
        <taxon>Bacteria</taxon>
        <taxon>Pseudomonadati</taxon>
        <taxon>Thermodesulfobacteriota</taxon>
        <taxon>Syntrophobacteria</taxon>
        <taxon>Syntrophobacterales</taxon>
        <taxon>Syntrophobacteraceae</taxon>
        <taxon>Desulforhabdus</taxon>
    </lineage>
</organism>
<feature type="region of interest" description="Disordered" evidence="4">
    <location>
        <begin position="1"/>
        <end position="25"/>
    </location>
</feature>
<gene>
    <name evidence="6" type="ORF">DAMNIGENAA_16030</name>
</gene>
<dbReference type="CDD" id="cd06091">
    <property type="entry name" value="KOW_NusG"/>
    <property type="match status" value="1"/>
</dbReference>
<sequence length="208" mass="23472">MDPTGSKQKSLFDPSHSKGARRGPVIFPKLTGTERSWFALYVQVNHEKEVAKRLEQKSVESFLPLLETWSKRQDRRKKIHTPLFPGYVFVHTLLDNYTNVHILKTPGALNILGNSDGPLPIPGYQIENLRTMLASKEPLDLHPYLKEGDWVRVTRGHLTGCIGLLLRQNPKKGRLVVSIDLIQKSVSVELDMEDVEPIPTPSEGTVHP</sequence>
<proteinExistence type="predicted"/>
<keyword evidence="1" id="KW-0889">Transcription antitermination</keyword>
<feature type="domain" description="NusG-like N-terminal" evidence="5">
    <location>
        <begin position="34"/>
        <end position="133"/>
    </location>
</feature>
<dbReference type="GO" id="GO:0031564">
    <property type="term" value="P:transcription antitermination"/>
    <property type="evidence" value="ECO:0007669"/>
    <property type="project" value="UniProtKB-KW"/>
</dbReference>
<accession>A0A9W6D1J7</accession>
<evidence type="ECO:0000256" key="1">
    <source>
        <dbReference type="ARBA" id="ARBA00022814"/>
    </source>
</evidence>
<evidence type="ECO:0000259" key="5">
    <source>
        <dbReference type="SMART" id="SM00738"/>
    </source>
</evidence>
<dbReference type="Gene3D" id="3.30.70.940">
    <property type="entry name" value="NusG, N-terminal domain"/>
    <property type="match status" value="1"/>
</dbReference>
<name>A0A9W6D1J7_9BACT</name>
<dbReference type="SUPFAM" id="SSF50104">
    <property type="entry name" value="Translation proteins SH3-like domain"/>
    <property type="match status" value="1"/>
</dbReference>
<evidence type="ECO:0000313" key="6">
    <source>
        <dbReference type="EMBL" id="GLI34170.1"/>
    </source>
</evidence>
<dbReference type="CDD" id="cd09893">
    <property type="entry name" value="NGN_SP_TaA"/>
    <property type="match status" value="1"/>
</dbReference>
<dbReference type="Proteomes" id="UP001144372">
    <property type="component" value="Unassembled WGS sequence"/>
</dbReference>
<dbReference type="AlphaFoldDB" id="A0A9W6D1J7"/>
<dbReference type="RefSeq" id="WP_281793432.1">
    <property type="nucleotide sequence ID" value="NZ_BSDR01000001.1"/>
</dbReference>
<dbReference type="SUPFAM" id="SSF82679">
    <property type="entry name" value="N-utilization substance G protein NusG, N-terminal domain"/>
    <property type="match status" value="1"/>
</dbReference>
<dbReference type="PANTHER" id="PTHR30265">
    <property type="entry name" value="RHO-INTERACTING TRANSCRIPTION TERMINATION FACTOR NUSG"/>
    <property type="match status" value="1"/>
</dbReference>
<dbReference type="PANTHER" id="PTHR30265:SF4">
    <property type="entry name" value="KOW MOTIF FAMILY PROTEIN, EXPRESSED"/>
    <property type="match status" value="1"/>
</dbReference>
<dbReference type="SMART" id="SM00738">
    <property type="entry name" value="NGN"/>
    <property type="match status" value="1"/>
</dbReference>
<dbReference type="InterPro" id="IPR008991">
    <property type="entry name" value="Translation_prot_SH3-like_sf"/>
</dbReference>
<reference evidence="6" key="1">
    <citation type="submission" date="2022-12" db="EMBL/GenBank/DDBJ databases">
        <title>Reference genome sequencing for broad-spectrum identification of bacterial and archaeal isolates by mass spectrometry.</title>
        <authorList>
            <person name="Sekiguchi Y."/>
            <person name="Tourlousse D.M."/>
        </authorList>
    </citation>
    <scope>NUCLEOTIDE SEQUENCE</scope>
    <source>
        <strain evidence="6">ASRB1</strain>
    </source>
</reference>
<dbReference type="NCBIfam" id="NF033644">
    <property type="entry name" value="antiterm_UpxY"/>
    <property type="match status" value="1"/>
</dbReference>
<dbReference type="InterPro" id="IPR043425">
    <property type="entry name" value="NusG-like"/>
</dbReference>
<keyword evidence="3" id="KW-0804">Transcription</keyword>
<protein>
    <submittedName>
        <fullName evidence="6">Transcription termination factor NusG domain protein</fullName>
    </submittedName>
</protein>
<dbReference type="InterPro" id="IPR036735">
    <property type="entry name" value="NGN_dom_sf"/>
</dbReference>
<evidence type="ECO:0000256" key="3">
    <source>
        <dbReference type="ARBA" id="ARBA00023163"/>
    </source>
</evidence>
<evidence type="ECO:0000256" key="4">
    <source>
        <dbReference type="SAM" id="MobiDB-lite"/>
    </source>
</evidence>